<dbReference type="InterPro" id="IPR029044">
    <property type="entry name" value="Nucleotide-diphossugar_trans"/>
</dbReference>
<evidence type="ECO:0000313" key="2">
    <source>
        <dbReference type="EMBL" id="PIP57268.1"/>
    </source>
</evidence>
<gene>
    <name evidence="2" type="ORF">COX04_00410</name>
</gene>
<reference evidence="2 3" key="1">
    <citation type="submission" date="2017-09" db="EMBL/GenBank/DDBJ databases">
        <title>Depth-based differentiation of microbial function through sediment-hosted aquifers and enrichment of novel symbionts in the deep terrestrial subsurface.</title>
        <authorList>
            <person name="Probst A.J."/>
            <person name="Ladd B."/>
            <person name="Jarett J.K."/>
            <person name="Geller-Mcgrath D.E."/>
            <person name="Sieber C.M."/>
            <person name="Emerson J.B."/>
            <person name="Anantharaman K."/>
            <person name="Thomas B.C."/>
            <person name="Malmstrom R."/>
            <person name="Stieglmeier M."/>
            <person name="Klingl A."/>
            <person name="Woyke T."/>
            <person name="Ryan C.M."/>
            <person name="Banfield J.F."/>
        </authorList>
    </citation>
    <scope>NUCLEOTIDE SEQUENCE [LARGE SCALE GENOMIC DNA]</scope>
    <source>
        <strain evidence="2">CG22_combo_CG10-13_8_21_14_all_45_10</strain>
    </source>
</reference>
<evidence type="ECO:0000313" key="3">
    <source>
        <dbReference type="Proteomes" id="UP000230759"/>
    </source>
</evidence>
<sequence>MGKKELDLSIIVVSYNTEKLTRECIQSVFKYTKNIAYEFLVMDNASKDGSIKMLKWLSQKLPLTLIANFGNIGFGAGNNQGMEKARGKYLLLLNSDTLVKDNVLGEMVKWMDKHPKVGVSSCALKNTDGSLQGTGGYFPTLFKVFCWMFFLEDLPVISKLIKPYHPMHPKSPFYKGKDFFLKSHQRDWVTGAFFLFRKQVFADVGFFSKDYFMYVEEVDYCFRAKQKGWQVWYLPVWSIIHYGGASGTSELALLSEFKGIKTFFKKYMPAWQMPILRFFLKSGAFLRIFIFGKIYAKAFKEI</sequence>
<dbReference type="CDD" id="cd04186">
    <property type="entry name" value="GT_2_like_c"/>
    <property type="match status" value="1"/>
</dbReference>
<evidence type="ECO:0000259" key="1">
    <source>
        <dbReference type="Pfam" id="PF00535"/>
    </source>
</evidence>
<organism evidence="2 3">
    <name type="scientific">Candidatus Woesebacteria bacterium CG22_combo_CG10-13_8_21_14_all_45_10</name>
    <dbReference type="NCBI Taxonomy" id="1975060"/>
    <lineage>
        <taxon>Bacteria</taxon>
        <taxon>Candidatus Woeseibacteriota</taxon>
    </lineage>
</organism>
<dbReference type="EMBL" id="PCSV01000011">
    <property type="protein sequence ID" value="PIP57268.1"/>
    <property type="molecule type" value="Genomic_DNA"/>
</dbReference>
<proteinExistence type="predicted"/>
<dbReference type="Proteomes" id="UP000230759">
    <property type="component" value="Unassembled WGS sequence"/>
</dbReference>
<name>A0A2H0BJT5_9BACT</name>
<dbReference type="PANTHER" id="PTHR43179">
    <property type="entry name" value="RHAMNOSYLTRANSFERASE WBBL"/>
    <property type="match status" value="1"/>
</dbReference>
<dbReference type="SUPFAM" id="SSF53448">
    <property type="entry name" value="Nucleotide-diphospho-sugar transferases"/>
    <property type="match status" value="1"/>
</dbReference>
<dbReference type="InterPro" id="IPR001173">
    <property type="entry name" value="Glyco_trans_2-like"/>
</dbReference>
<feature type="domain" description="Glycosyltransferase 2-like" evidence="1">
    <location>
        <begin position="9"/>
        <end position="201"/>
    </location>
</feature>
<accession>A0A2H0BJT5</accession>
<dbReference type="Gene3D" id="3.90.550.10">
    <property type="entry name" value="Spore Coat Polysaccharide Biosynthesis Protein SpsA, Chain A"/>
    <property type="match status" value="1"/>
</dbReference>
<protein>
    <recommendedName>
        <fullName evidence="1">Glycosyltransferase 2-like domain-containing protein</fullName>
    </recommendedName>
</protein>
<comment type="caution">
    <text evidence="2">The sequence shown here is derived from an EMBL/GenBank/DDBJ whole genome shotgun (WGS) entry which is preliminary data.</text>
</comment>
<dbReference type="Pfam" id="PF00535">
    <property type="entry name" value="Glycos_transf_2"/>
    <property type="match status" value="1"/>
</dbReference>
<dbReference type="AlphaFoldDB" id="A0A2H0BJT5"/>
<dbReference type="PANTHER" id="PTHR43179:SF7">
    <property type="entry name" value="RHAMNOSYLTRANSFERASE WBBL"/>
    <property type="match status" value="1"/>
</dbReference>